<evidence type="ECO:0000256" key="4">
    <source>
        <dbReference type="HAMAP-Rule" id="MF_02217"/>
    </source>
</evidence>
<dbReference type="InterPro" id="IPR002935">
    <property type="entry name" value="SAM_O-MeTrfase"/>
</dbReference>
<feature type="binding site" evidence="4">
    <location>
        <position position="37"/>
    </location>
    <ligand>
        <name>S-adenosyl-L-methionine</name>
        <dbReference type="ChEBI" id="CHEBI:59789"/>
    </ligand>
</feature>
<dbReference type="EMBL" id="JBHUGI010000006">
    <property type="protein sequence ID" value="MFD1927352.1"/>
    <property type="molecule type" value="Genomic_DNA"/>
</dbReference>
<reference evidence="6" key="1">
    <citation type="journal article" date="2019" name="Int. J. Syst. Evol. Microbiol.">
        <title>The Global Catalogue of Microorganisms (GCM) 10K type strain sequencing project: providing services to taxonomists for standard genome sequencing and annotation.</title>
        <authorList>
            <consortium name="The Broad Institute Genomics Platform"/>
            <consortium name="The Broad Institute Genome Sequencing Center for Infectious Disease"/>
            <person name="Wu L."/>
            <person name="Ma J."/>
        </authorList>
    </citation>
    <scope>NUCLEOTIDE SEQUENCE [LARGE SCALE GENOMIC DNA]</scope>
    <source>
        <strain evidence="6">CGMCC 4.7177</strain>
    </source>
</reference>
<dbReference type="CDD" id="cd02440">
    <property type="entry name" value="AdoMet_MTases"/>
    <property type="match status" value="1"/>
</dbReference>
<keyword evidence="1 4" id="KW-0489">Methyltransferase</keyword>
<dbReference type="GO" id="GO:0032259">
    <property type="term" value="P:methylation"/>
    <property type="evidence" value="ECO:0007669"/>
    <property type="project" value="UniProtKB-KW"/>
</dbReference>
<keyword evidence="4" id="KW-0460">Magnesium</keyword>
<keyword evidence="2 4" id="KW-0808">Transferase</keyword>
<feature type="binding site" evidence="4">
    <location>
        <position position="67"/>
    </location>
    <ligand>
        <name>S-adenosyl-L-methionine</name>
        <dbReference type="ChEBI" id="CHEBI:59789"/>
    </ligand>
</feature>
<evidence type="ECO:0000313" key="5">
    <source>
        <dbReference type="EMBL" id="MFD1927352.1"/>
    </source>
</evidence>
<accession>A0ABW4SCZ6</accession>
<evidence type="ECO:0000256" key="3">
    <source>
        <dbReference type="ARBA" id="ARBA00022691"/>
    </source>
</evidence>
<dbReference type="PANTHER" id="PTHR10509:SF14">
    <property type="entry name" value="CAFFEOYL-COA O-METHYLTRANSFERASE 3-RELATED"/>
    <property type="match status" value="1"/>
</dbReference>
<comment type="similarity">
    <text evidence="4">Belongs to the class I-like SAM-binding methyltransferase superfamily. Cation-dependent O-methyltransferase family.</text>
</comment>
<proteinExistence type="inferred from homology"/>
<dbReference type="Proteomes" id="UP001597218">
    <property type="component" value="Unassembled WGS sequence"/>
</dbReference>
<name>A0ABW4SCZ6_9BACL</name>
<evidence type="ECO:0000313" key="6">
    <source>
        <dbReference type="Proteomes" id="UP001597218"/>
    </source>
</evidence>
<dbReference type="EC" id="2.1.1.-" evidence="4"/>
<dbReference type="GO" id="GO:0008168">
    <property type="term" value="F:methyltransferase activity"/>
    <property type="evidence" value="ECO:0007669"/>
    <property type="project" value="UniProtKB-KW"/>
</dbReference>
<feature type="binding site" evidence="4">
    <location>
        <position position="159"/>
    </location>
    <ligand>
        <name>Mg(2+)</name>
        <dbReference type="ChEBI" id="CHEBI:18420"/>
    </ligand>
</feature>
<evidence type="ECO:0000256" key="2">
    <source>
        <dbReference type="ARBA" id="ARBA00022679"/>
    </source>
</evidence>
<comment type="catalytic activity">
    <reaction evidence="4">
        <text>5-hydroxyuridine(34) in tRNA + S-adenosyl-L-methionine = 5-methoxyuridine(34) in tRNA + S-adenosyl-L-homocysteine + H(+)</text>
        <dbReference type="Rhea" id="RHEA:60524"/>
        <dbReference type="Rhea" id="RHEA-COMP:13381"/>
        <dbReference type="Rhea" id="RHEA-COMP:15591"/>
        <dbReference type="ChEBI" id="CHEBI:15378"/>
        <dbReference type="ChEBI" id="CHEBI:57856"/>
        <dbReference type="ChEBI" id="CHEBI:59789"/>
        <dbReference type="ChEBI" id="CHEBI:136877"/>
        <dbReference type="ChEBI" id="CHEBI:143860"/>
    </reaction>
</comment>
<organism evidence="5 6">
    <name type="scientific">Sporosarcina siberiensis</name>
    <dbReference type="NCBI Taxonomy" id="1365606"/>
    <lineage>
        <taxon>Bacteria</taxon>
        <taxon>Bacillati</taxon>
        <taxon>Bacillota</taxon>
        <taxon>Bacilli</taxon>
        <taxon>Bacillales</taxon>
        <taxon>Caryophanaceae</taxon>
        <taxon>Sporosarcina</taxon>
    </lineage>
</organism>
<keyword evidence="4" id="KW-0479">Metal-binding</keyword>
<dbReference type="InterPro" id="IPR043675">
    <property type="entry name" value="TrmR_methyltr"/>
</dbReference>
<sequence>MNNIDRYDAYIQTHIKEKDLLITQMEQYAEEYRIPIMESVGIESLIGLLRIQKPKQILEIGSAIGYSAIRIATALTETNVLTIERDVERYAKAVENIAESGLTKRIQIIEADALEIDLDKAYIETFDALFIDAAKGQYQRFFEKYTPFLNSNGVIYCDNIFMHGMVLREDADVPKRSRTMIRKLKEFTRWVMSHPEYDSVLLPIGDGLLIATKKQEIL</sequence>
<feature type="binding site" evidence="4">
    <location>
        <position position="132"/>
    </location>
    <ligand>
        <name>Mg(2+)</name>
        <dbReference type="ChEBI" id="CHEBI:18420"/>
    </ligand>
</feature>
<dbReference type="PANTHER" id="PTHR10509">
    <property type="entry name" value="O-METHYLTRANSFERASE-RELATED"/>
    <property type="match status" value="1"/>
</dbReference>
<dbReference type="InterPro" id="IPR050362">
    <property type="entry name" value="Cation-dep_OMT"/>
</dbReference>
<gene>
    <name evidence="4" type="primary">trmR</name>
    <name evidence="5" type="ORF">ACFSFY_04650</name>
</gene>
<comment type="caution">
    <text evidence="5">The sequence shown here is derived from an EMBL/GenBank/DDBJ whole genome shotgun (WGS) entry which is preliminary data.</text>
</comment>
<dbReference type="InterPro" id="IPR029063">
    <property type="entry name" value="SAM-dependent_MTases_sf"/>
</dbReference>
<feature type="binding site" evidence="4">
    <location>
        <position position="158"/>
    </location>
    <ligand>
        <name>Mg(2+)</name>
        <dbReference type="ChEBI" id="CHEBI:18420"/>
    </ligand>
</feature>
<keyword evidence="4" id="KW-0819">tRNA processing</keyword>
<feature type="binding site" evidence="4">
    <location>
        <position position="132"/>
    </location>
    <ligand>
        <name>S-adenosyl-L-methionine</name>
        <dbReference type="ChEBI" id="CHEBI:59789"/>
    </ligand>
</feature>
<comment type="subunit">
    <text evidence="4">Homodimer.</text>
</comment>
<keyword evidence="6" id="KW-1185">Reference proteome</keyword>
<dbReference type="SUPFAM" id="SSF53335">
    <property type="entry name" value="S-adenosyl-L-methionine-dependent methyltransferases"/>
    <property type="match status" value="1"/>
</dbReference>
<dbReference type="HAMAP" id="MF_02217">
    <property type="entry name" value="TrmR_methyltr"/>
    <property type="match status" value="1"/>
</dbReference>
<keyword evidence="3 4" id="KW-0949">S-adenosyl-L-methionine</keyword>
<dbReference type="RefSeq" id="WP_381535998.1">
    <property type="nucleotide sequence ID" value="NZ_JBHUGI010000006.1"/>
</dbReference>
<dbReference type="Pfam" id="PF01596">
    <property type="entry name" value="Methyltransf_3"/>
    <property type="match status" value="1"/>
</dbReference>
<feature type="binding site" evidence="4">
    <location>
        <position position="84"/>
    </location>
    <ligand>
        <name>S-adenosyl-L-methionine</name>
        <dbReference type="ChEBI" id="CHEBI:59789"/>
    </ligand>
</feature>
<dbReference type="Gene3D" id="3.40.50.150">
    <property type="entry name" value="Vaccinia Virus protein VP39"/>
    <property type="match status" value="1"/>
</dbReference>
<protein>
    <recommendedName>
        <fullName evidence="4">tRNA 5-hydroxyuridine methyltransferase</fullName>
        <ecNumber evidence="4">2.1.1.-</ecNumber>
    </recommendedName>
    <alternativeName>
        <fullName evidence="4">ho5U methyltransferase</fullName>
    </alternativeName>
</protein>
<evidence type="ECO:0000256" key="1">
    <source>
        <dbReference type="ARBA" id="ARBA00022603"/>
    </source>
</evidence>
<feature type="binding site" evidence="4">
    <location>
        <begin position="112"/>
        <end position="113"/>
    </location>
    <ligand>
        <name>S-adenosyl-L-methionine</name>
        <dbReference type="ChEBI" id="CHEBI:59789"/>
    </ligand>
</feature>
<dbReference type="PROSITE" id="PS51682">
    <property type="entry name" value="SAM_OMT_I"/>
    <property type="match status" value="1"/>
</dbReference>
<comment type="function">
    <text evidence="4">Catalyzes the methylation of 5-hydroxyuridine (ho5U) to form 5-methoxyuridine (mo5U) at position 34 in tRNAs.</text>
</comment>